<accession>A0AB34I3G2</accession>
<name>A0AB34I3G2_ESCRO</name>
<dbReference type="EMBL" id="JAIQCJ010000117">
    <property type="protein sequence ID" value="KAJ8797953.1"/>
    <property type="molecule type" value="Genomic_DNA"/>
</dbReference>
<evidence type="ECO:0000313" key="1">
    <source>
        <dbReference type="EMBL" id="KAJ8797953.1"/>
    </source>
</evidence>
<comment type="caution">
    <text evidence="1">The sequence shown here is derived from an EMBL/GenBank/DDBJ whole genome shotgun (WGS) entry which is preliminary data.</text>
</comment>
<dbReference type="AlphaFoldDB" id="A0AB34I3G2"/>
<reference evidence="1 2" key="1">
    <citation type="submission" date="2022-11" db="EMBL/GenBank/DDBJ databases">
        <title>Whole genome sequence of Eschrichtius robustus ER-17-0199.</title>
        <authorList>
            <person name="Bruniche-Olsen A."/>
            <person name="Black A.N."/>
            <person name="Fields C.J."/>
            <person name="Walden K."/>
            <person name="Dewoody J.A."/>
        </authorList>
    </citation>
    <scope>NUCLEOTIDE SEQUENCE [LARGE SCALE GENOMIC DNA]</scope>
    <source>
        <strain evidence="1">ER-17-0199</strain>
        <tissue evidence="1">Blubber</tissue>
    </source>
</reference>
<proteinExistence type="predicted"/>
<keyword evidence="2" id="KW-1185">Reference proteome</keyword>
<evidence type="ECO:0000313" key="2">
    <source>
        <dbReference type="Proteomes" id="UP001159641"/>
    </source>
</evidence>
<gene>
    <name evidence="1" type="ORF">J1605_001689</name>
</gene>
<protein>
    <submittedName>
        <fullName evidence="1">Uncharacterized protein</fullName>
    </submittedName>
</protein>
<organism evidence="1 2">
    <name type="scientific">Eschrichtius robustus</name>
    <name type="common">California gray whale</name>
    <name type="synonym">Eschrichtius gibbosus</name>
    <dbReference type="NCBI Taxonomy" id="9764"/>
    <lineage>
        <taxon>Eukaryota</taxon>
        <taxon>Metazoa</taxon>
        <taxon>Chordata</taxon>
        <taxon>Craniata</taxon>
        <taxon>Vertebrata</taxon>
        <taxon>Euteleostomi</taxon>
        <taxon>Mammalia</taxon>
        <taxon>Eutheria</taxon>
        <taxon>Laurasiatheria</taxon>
        <taxon>Artiodactyla</taxon>
        <taxon>Whippomorpha</taxon>
        <taxon>Cetacea</taxon>
        <taxon>Mysticeti</taxon>
        <taxon>Eschrichtiidae</taxon>
        <taxon>Eschrichtius</taxon>
    </lineage>
</organism>
<dbReference type="Proteomes" id="UP001159641">
    <property type="component" value="Unassembled WGS sequence"/>
</dbReference>
<sequence length="167" mass="18124">MKAGEQVGPGVWVRMDPPGWGAELRLNSHGNPRMGAFEAVSLLEKLTWFHEPWTVPGGPRGRWALKEGSGWSSEKAQQFPLLGTGRFTGVTGRPTLNMFLMRLEAPAGMYSVHHAGMLDNIPGPGRILQDIGQMPPCFFGLLTALGSHGEERFAAKTSGLQGKFIPT</sequence>